<dbReference type="InterPro" id="IPR025618">
    <property type="entry name" value="YtpI"/>
</dbReference>
<dbReference type="EMBL" id="JAMQKC010000001">
    <property type="protein sequence ID" value="MDC3415757.1"/>
    <property type="molecule type" value="Genomic_DNA"/>
</dbReference>
<feature type="transmembrane region" description="Helical" evidence="1">
    <location>
        <begin position="6"/>
        <end position="26"/>
    </location>
</feature>
<name>A0A9X3WAN1_9BACI</name>
<dbReference type="Pfam" id="PF14007">
    <property type="entry name" value="YtpI"/>
    <property type="match status" value="1"/>
</dbReference>
<evidence type="ECO:0000313" key="3">
    <source>
        <dbReference type="Proteomes" id="UP001145069"/>
    </source>
</evidence>
<evidence type="ECO:0000313" key="2">
    <source>
        <dbReference type="EMBL" id="MDC3415757.1"/>
    </source>
</evidence>
<keyword evidence="1" id="KW-0812">Transmembrane</keyword>
<dbReference type="AlphaFoldDB" id="A0A9X3WAN1"/>
<evidence type="ECO:0000256" key="1">
    <source>
        <dbReference type="SAM" id="Phobius"/>
    </source>
</evidence>
<keyword evidence="1" id="KW-1133">Transmembrane helix</keyword>
<comment type="caution">
    <text evidence="2">The sequence shown here is derived from an EMBL/GenBank/DDBJ whole genome shotgun (WGS) entry which is preliminary data.</text>
</comment>
<keyword evidence="1" id="KW-0472">Membrane</keyword>
<organism evidence="2 3">
    <name type="scientific">Aquibacillus salsiterrae</name>
    <dbReference type="NCBI Taxonomy" id="2950439"/>
    <lineage>
        <taxon>Bacteria</taxon>
        <taxon>Bacillati</taxon>
        <taxon>Bacillota</taxon>
        <taxon>Bacilli</taxon>
        <taxon>Bacillales</taxon>
        <taxon>Bacillaceae</taxon>
        <taxon>Aquibacillus</taxon>
    </lineage>
</organism>
<dbReference type="RefSeq" id="WP_272444786.1">
    <property type="nucleotide sequence ID" value="NZ_JAMQKC010000001.1"/>
</dbReference>
<feature type="transmembrane region" description="Helical" evidence="1">
    <location>
        <begin position="38"/>
        <end position="55"/>
    </location>
</feature>
<protein>
    <submittedName>
        <fullName evidence="2">YtpI family protein</fullName>
    </submittedName>
</protein>
<proteinExistence type="predicted"/>
<feature type="transmembrane region" description="Helical" evidence="1">
    <location>
        <begin position="61"/>
        <end position="81"/>
    </location>
</feature>
<dbReference type="Proteomes" id="UP001145069">
    <property type="component" value="Unassembled WGS sequence"/>
</dbReference>
<sequence length="97" mass="11543">MIIFPIVIIVSITMYIYYKVAILRNNDELEQVYINSKSRIFLGIFISFFGINQYLYYQTMVALSIAIIFLFLGLLQIYSGYKRARHYGNERKKRIEP</sequence>
<accession>A0A9X3WAN1</accession>
<gene>
    <name evidence="2" type="ORF">NC799_02390</name>
</gene>
<reference evidence="2" key="1">
    <citation type="submission" date="2022-06" db="EMBL/GenBank/DDBJ databases">
        <title>Aquibacillus sp. a new bacterium isolated from soil saline samples.</title>
        <authorList>
            <person name="Galisteo C."/>
            <person name="De La Haba R."/>
            <person name="Sanchez-Porro C."/>
            <person name="Ventosa A."/>
        </authorList>
    </citation>
    <scope>NUCLEOTIDE SEQUENCE</scope>
    <source>
        <strain evidence="2">3ASR75-54</strain>
    </source>
</reference>
<keyword evidence="3" id="KW-1185">Reference proteome</keyword>